<reference evidence="1 2" key="1">
    <citation type="submission" date="2019-09" db="EMBL/GenBank/DDBJ databases">
        <authorList>
            <person name="Chandra G."/>
            <person name="Truman W A."/>
        </authorList>
    </citation>
    <scope>NUCLEOTIDE SEQUENCE [LARGE SCALE GENOMIC DNA]</scope>
    <source>
        <strain evidence="1">PS880</strain>
    </source>
</reference>
<accession>A0A5E7KVV5</accession>
<name>A0A5E7KVV5_PSEFL</name>
<protein>
    <submittedName>
        <fullName evidence="1">Uncharacterized protein</fullName>
    </submittedName>
</protein>
<gene>
    <name evidence="1" type="ORF">PS880_02957</name>
</gene>
<proteinExistence type="predicted"/>
<evidence type="ECO:0000313" key="2">
    <source>
        <dbReference type="Proteomes" id="UP000375525"/>
    </source>
</evidence>
<dbReference type="EMBL" id="CABVIH010000013">
    <property type="protein sequence ID" value="VVP03807.1"/>
    <property type="molecule type" value="Genomic_DNA"/>
</dbReference>
<organism evidence="1 2">
    <name type="scientific">Pseudomonas fluorescens</name>
    <dbReference type="NCBI Taxonomy" id="294"/>
    <lineage>
        <taxon>Bacteria</taxon>
        <taxon>Pseudomonadati</taxon>
        <taxon>Pseudomonadota</taxon>
        <taxon>Gammaproteobacteria</taxon>
        <taxon>Pseudomonadales</taxon>
        <taxon>Pseudomonadaceae</taxon>
        <taxon>Pseudomonas</taxon>
    </lineage>
</organism>
<dbReference type="AlphaFoldDB" id="A0A5E7KVV5"/>
<sequence length="163" mass="18285">MPICVGALSGGEGACSRWVAQRRQSLTTLSIRYTEFKGLRLLRSRAGATFLATKACAGERNANGPIRAVFWCVGKEISRSIKHANGAALMKYVIISTGVKVLVMRGFCLTCNDITQFCRLESYFSFLIWFQCKAFIDERFGAFAIKFFHFSNFKAAELVRKLE</sequence>
<evidence type="ECO:0000313" key="1">
    <source>
        <dbReference type="EMBL" id="VVP03807.1"/>
    </source>
</evidence>
<dbReference type="Proteomes" id="UP000375525">
    <property type="component" value="Unassembled WGS sequence"/>
</dbReference>